<gene>
    <name evidence="1" type="ORF">HDF10_003012</name>
</gene>
<dbReference type="EMBL" id="JACHDZ010000004">
    <property type="protein sequence ID" value="MBB5345026.1"/>
    <property type="molecule type" value="Genomic_DNA"/>
</dbReference>
<comment type="caution">
    <text evidence="1">The sequence shown here is derived from an EMBL/GenBank/DDBJ whole genome shotgun (WGS) entry which is preliminary data.</text>
</comment>
<organism evidence="1 2">
    <name type="scientific">Tunturiibacter lichenicola</name>
    <dbReference type="NCBI Taxonomy" id="2051959"/>
    <lineage>
        <taxon>Bacteria</taxon>
        <taxon>Pseudomonadati</taxon>
        <taxon>Acidobacteriota</taxon>
        <taxon>Terriglobia</taxon>
        <taxon>Terriglobales</taxon>
        <taxon>Acidobacteriaceae</taxon>
        <taxon>Tunturiibacter</taxon>
    </lineage>
</organism>
<sequence length="56" mass="6255">MARWGSNGIAFVTNSQLYMTGAAGVPYICSREVAFRVCHSYVGWLLIWVRVLIPHG</sequence>
<protein>
    <submittedName>
        <fullName evidence="1">Uncharacterized protein</fullName>
    </submittedName>
</protein>
<reference evidence="1 2" key="1">
    <citation type="submission" date="2020-08" db="EMBL/GenBank/DDBJ databases">
        <title>Genomic Encyclopedia of Type Strains, Phase IV (KMG-V): Genome sequencing to study the core and pangenomes of soil and plant-associated prokaryotes.</title>
        <authorList>
            <person name="Whitman W."/>
        </authorList>
    </citation>
    <scope>NUCLEOTIDE SEQUENCE [LARGE SCALE GENOMIC DNA]</scope>
    <source>
        <strain evidence="1 2">M8US30</strain>
    </source>
</reference>
<proteinExistence type="predicted"/>
<dbReference type="Proteomes" id="UP000569092">
    <property type="component" value="Unassembled WGS sequence"/>
</dbReference>
<evidence type="ECO:0000313" key="2">
    <source>
        <dbReference type="Proteomes" id="UP000569092"/>
    </source>
</evidence>
<dbReference type="AlphaFoldDB" id="A0A7W8J9N2"/>
<name>A0A7W8J9N2_9BACT</name>
<evidence type="ECO:0000313" key="1">
    <source>
        <dbReference type="EMBL" id="MBB5345026.1"/>
    </source>
</evidence>
<accession>A0A7W8J9N2</accession>